<dbReference type="AlphaFoldDB" id="S3DFV7"/>
<dbReference type="KEGG" id="glz:GLAREA_05362"/>
<keyword evidence="3" id="KW-1185">Reference proteome</keyword>
<evidence type="ECO:0000313" key="2">
    <source>
        <dbReference type="EMBL" id="EPE36024.1"/>
    </source>
</evidence>
<evidence type="ECO:0000256" key="1">
    <source>
        <dbReference type="SAM" id="SignalP"/>
    </source>
</evidence>
<evidence type="ECO:0000313" key="3">
    <source>
        <dbReference type="Proteomes" id="UP000016922"/>
    </source>
</evidence>
<dbReference type="HOGENOM" id="CLU_1147278_0_0_1"/>
<protein>
    <submittedName>
        <fullName evidence="2">Uncharacterized protein</fullName>
    </submittedName>
</protein>
<keyword evidence="1" id="KW-0732">Signal</keyword>
<dbReference type="EMBL" id="KE145353">
    <property type="protein sequence ID" value="EPE36024.1"/>
    <property type="molecule type" value="Genomic_DNA"/>
</dbReference>
<sequence>MAFLARLSGALVVLTVFQCLCGAVSAEGVVGYERRQMRERSVGAGSKRATNTLATRDANNTALQFGSGVTRAANVTGGPEVQEVDFVDGLEFCLQSNQAMTFNVEIDNGINPGTLPDNTTALNSFSWVVTSSAPLTQVNAQMFVPFNRTKLVAMHPNGSSPSTMLMVYKRPLNATSGGFLPVNANQQIVRELPEDRIMVPLTQMDGRYTVLVTQARPVGGTGALKLSPIQILASRKAGRSLA</sequence>
<name>S3DFV7_GLAL2</name>
<organism evidence="2 3">
    <name type="scientific">Glarea lozoyensis (strain ATCC 20868 / MF5171)</name>
    <dbReference type="NCBI Taxonomy" id="1116229"/>
    <lineage>
        <taxon>Eukaryota</taxon>
        <taxon>Fungi</taxon>
        <taxon>Dikarya</taxon>
        <taxon>Ascomycota</taxon>
        <taxon>Pezizomycotina</taxon>
        <taxon>Leotiomycetes</taxon>
        <taxon>Helotiales</taxon>
        <taxon>Helotiaceae</taxon>
        <taxon>Glarea</taxon>
    </lineage>
</organism>
<feature type="chain" id="PRO_5004519824" evidence="1">
    <location>
        <begin position="27"/>
        <end position="242"/>
    </location>
</feature>
<feature type="signal peptide" evidence="1">
    <location>
        <begin position="1"/>
        <end position="26"/>
    </location>
</feature>
<reference evidence="2 3" key="1">
    <citation type="journal article" date="2013" name="BMC Genomics">
        <title>Genomics-driven discovery of the pneumocandin biosynthetic gene cluster in the fungus Glarea lozoyensis.</title>
        <authorList>
            <person name="Chen L."/>
            <person name="Yue Q."/>
            <person name="Zhang X."/>
            <person name="Xiang M."/>
            <person name="Wang C."/>
            <person name="Li S."/>
            <person name="Che Y."/>
            <person name="Ortiz-Lopez F.J."/>
            <person name="Bills G.F."/>
            <person name="Liu X."/>
            <person name="An Z."/>
        </authorList>
    </citation>
    <scope>NUCLEOTIDE SEQUENCE [LARGE SCALE GENOMIC DNA]</scope>
    <source>
        <strain evidence="3">ATCC 20868 / MF5171</strain>
    </source>
</reference>
<proteinExistence type="predicted"/>
<dbReference type="GeneID" id="19464416"/>
<accession>S3DFV7</accession>
<gene>
    <name evidence="2" type="ORF">GLAREA_05362</name>
</gene>
<dbReference type="OrthoDB" id="6513042at2759"/>
<dbReference type="Proteomes" id="UP000016922">
    <property type="component" value="Unassembled WGS sequence"/>
</dbReference>
<dbReference type="RefSeq" id="XP_008076842.1">
    <property type="nucleotide sequence ID" value="XM_008078651.1"/>
</dbReference>